<evidence type="ECO:0000313" key="2">
    <source>
        <dbReference type="EMBL" id="KAE8320198.1"/>
    </source>
</evidence>
<reference evidence="3" key="1">
    <citation type="submission" date="2019-04" db="EMBL/GenBank/DDBJ databases">
        <title>Friends and foes A comparative genomics studyof 23 Aspergillus species from section Flavi.</title>
        <authorList>
            <consortium name="DOE Joint Genome Institute"/>
            <person name="Kjaerbolling I."/>
            <person name="Vesth T."/>
            <person name="Frisvad J.C."/>
            <person name="Nybo J.L."/>
            <person name="Theobald S."/>
            <person name="Kildgaard S."/>
            <person name="Isbrandt T."/>
            <person name="Kuo A."/>
            <person name="Sato A."/>
            <person name="Lyhne E.K."/>
            <person name="Kogle M.E."/>
            <person name="Wiebenga A."/>
            <person name="Kun R.S."/>
            <person name="Lubbers R.J."/>
            <person name="Makela M.R."/>
            <person name="Barry K."/>
            <person name="Chovatia M."/>
            <person name="Clum A."/>
            <person name="Daum C."/>
            <person name="Haridas S."/>
            <person name="He G."/>
            <person name="LaButti K."/>
            <person name="Lipzen A."/>
            <person name="Mondo S."/>
            <person name="Riley R."/>
            <person name="Salamov A."/>
            <person name="Simmons B.A."/>
            <person name="Magnuson J.K."/>
            <person name="Henrissat B."/>
            <person name="Mortensen U.H."/>
            <person name="Larsen T.O."/>
            <person name="Devries R.P."/>
            <person name="Grigoriev I.V."/>
            <person name="Machida M."/>
            <person name="Baker S.E."/>
            <person name="Andersen M.R."/>
        </authorList>
    </citation>
    <scope>NUCLEOTIDE SEQUENCE [LARGE SCALE GENOMIC DNA]</scope>
    <source>
        <strain evidence="3">CBS 130015</strain>
    </source>
</reference>
<evidence type="ECO:0000256" key="1">
    <source>
        <dbReference type="SAM" id="SignalP"/>
    </source>
</evidence>
<sequence length="138" mass="15381">MMIDQLIRWRLYGSLRTSLVALFWSSWQAQGANELKILLRGEAKSVMWPADPGSFLTHRRSIIVKSGSQSSKKFQSSMKCGQLPPVSQELPGLLPLPAALPFFDLPYPTLPMPSRSGDNNPQWPSLTIHGRSYGKSVI</sequence>
<dbReference type="Proteomes" id="UP000325433">
    <property type="component" value="Unassembled WGS sequence"/>
</dbReference>
<proteinExistence type="predicted"/>
<keyword evidence="3" id="KW-1185">Reference proteome</keyword>
<dbReference type="EMBL" id="ML738292">
    <property type="protein sequence ID" value="KAE8320198.1"/>
    <property type="molecule type" value="Genomic_DNA"/>
</dbReference>
<feature type="signal peptide" evidence="1">
    <location>
        <begin position="1"/>
        <end position="31"/>
    </location>
</feature>
<evidence type="ECO:0008006" key="4">
    <source>
        <dbReference type="Google" id="ProtNLM"/>
    </source>
</evidence>
<gene>
    <name evidence="2" type="ORF">BDV41DRAFT_4567</name>
</gene>
<protein>
    <recommendedName>
        <fullName evidence="4">Secreted protein</fullName>
    </recommendedName>
</protein>
<keyword evidence="1" id="KW-0732">Signal</keyword>
<organism evidence="2 3">
    <name type="scientific">Aspergillus transmontanensis</name>
    <dbReference type="NCBI Taxonomy" id="1034304"/>
    <lineage>
        <taxon>Eukaryota</taxon>
        <taxon>Fungi</taxon>
        <taxon>Dikarya</taxon>
        <taxon>Ascomycota</taxon>
        <taxon>Pezizomycotina</taxon>
        <taxon>Eurotiomycetes</taxon>
        <taxon>Eurotiomycetidae</taxon>
        <taxon>Eurotiales</taxon>
        <taxon>Aspergillaceae</taxon>
        <taxon>Aspergillus</taxon>
        <taxon>Aspergillus subgen. Circumdati</taxon>
    </lineage>
</organism>
<feature type="chain" id="PRO_5024986044" description="Secreted protein" evidence="1">
    <location>
        <begin position="32"/>
        <end position="138"/>
    </location>
</feature>
<accession>A0A5N6WI35</accession>
<evidence type="ECO:0000313" key="3">
    <source>
        <dbReference type="Proteomes" id="UP000325433"/>
    </source>
</evidence>
<dbReference type="AlphaFoldDB" id="A0A5N6WI35"/>
<name>A0A5N6WI35_9EURO</name>